<keyword evidence="4" id="KW-1185">Reference proteome</keyword>
<evidence type="ECO:0000313" key="3">
    <source>
        <dbReference type="EnsemblPlants" id="KEH28087"/>
    </source>
</evidence>
<evidence type="ECO:0000256" key="1">
    <source>
        <dbReference type="SAM" id="SignalP"/>
    </source>
</evidence>
<dbReference type="HOGENOM" id="CLU_2816287_0_0_1"/>
<evidence type="ECO:0000313" key="2">
    <source>
        <dbReference type="EMBL" id="KEH28087.1"/>
    </source>
</evidence>
<evidence type="ECO:0000313" key="4">
    <source>
        <dbReference type="Proteomes" id="UP000002051"/>
    </source>
</evidence>
<dbReference type="EMBL" id="CM001221">
    <property type="protein sequence ID" value="KEH28087.1"/>
    <property type="molecule type" value="Genomic_DNA"/>
</dbReference>
<name>A0A072UEI8_MEDTR</name>
<reference evidence="2 4" key="2">
    <citation type="journal article" date="2014" name="BMC Genomics">
        <title>An improved genome release (version Mt4.0) for the model legume Medicago truncatula.</title>
        <authorList>
            <person name="Tang H."/>
            <person name="Krishnakumar V."/>
            <person name="Bidwell S."/>
            <person name="Rosen B."/>
            <person name="Chan A."/>
            <person name="Zhou S."/>
            <person name="Gentzbittel L."/>
            <person name="Childs K.L."/>
            <person name="Yandell M."/>
            <person name="Gundlach H."/>
            <person name="Mayer K.F."/>
            <person name="Schwartz D.C."/>
            <person name="Town C.D."/>
        </authorList>
    </citation>
    <scope>GENOME REANNOTATION</scope>
    <source>
        <strain evidence="2">A17</strain>
        <strain evidence="3 4">cv. Jemalong A17</strain>
    </source>
</reference>
<dbReference type="AlphaFoldDB" id="A0A072UEI8"/>
<sequence>MTYVKLANLAVFMLTTFCIQTKNVEARHCARYGMPCAVFESNPCGNSITCQCVSLYIFGMSCIDYTGDGL</sequence>
<protein>
    <submittedName>
        <fullName evidence="2">Leginsulin related MtN11/16/17 family</fullName>
    </submittedName>
</protein>
<gene>
    <name evidence="2" type="ordered locus">MTR_5g464540</name>
</gene>
<organism evidence="2 4">
    <name type="scientific">Medicago truncatula</name>
    <name type="common">Barrel medic</name>
    <name type="synonym">Medicago tribuloides</name>
    <dbReference type="NCBI Taxonomy" id="3880"/>
    <lineage>
        <taxon>Eukaryota</taxon>
        <taxon>Viridiplantae</taxon>
        <taxon>Streptophyta</taxon>
        <taxon>Embryophyta</taxon>
        <taxon>Tracheophyta</taxon>
        <taxon>Spermatophyta</taxon>
        <taxon>Magnoliopsida</taxon>
        <taxon>eudicotyledons</taxon>
        <taxon>Gunneridae</taxon>
        <taxon>Pentapetalae</taxon>
        <taxon>rosids</taxon>
        <taxon>fabids</taxon>
        <taxon>Fabales</taxon>
        <taxon>Fabaceae</taxon>
        <taxon>Papilionoideae</taxon>
        <taxon>50 kb inversion clade</taxon>
        <taxon>NPAAA clade</taxon>
        <taxon>Hologalegina</taxon>
        <taxon>IRL clade</taxon>
        <taxon>Trifolieae</taxon>
        <taxon>Medicago</taxon>
    </lineage>
</organism>
<feature type="chain" id="PRO_5014499571" evidence="1">
    <location>
        <begin position="27"/>
        <end position="70"/>
    </location>
</feature>
<reference evidence="2 4" key="1">
    <citation type="journal article" date="2011" name="Nature">
        <title>The Medicago genome provides insight into the evolution of rhizobial symbioses.</title>
        <authorList>
            <person name="Young N.D."/>
            <person name="Debelle F."/>
            <person name="Oldroyd G.E."/>
            <person name="Geurts R."/>
            <person name="Cannon S.B."/>
            <person name="Udvardi M.K."/>
            <person name="Benedito V.A."/>
            <person name="Mayer K.F."/>
            <person name="Gouzy J."/>
            <person name="Schoof H."/>
            <person name="Van de Peer Y."/>
            <person name="Proost S."/>
            <person name="Cook D.R."/>
            <person name="Meyers B.C."/>
            <person name="Spannagl M."/>
            <person name="Cheung F."/>
            <person name="De Mita S."/>
            <person name="Krishnakumar V."/>
            <person name="Gundlach H."/>
            <person name="Zhou S."/>
            <person name="Mudge J."/>
            <person name="Bharti A.K."/>
            <person name="Murray J.D."/>
            <person name="Naoumkina M.A."/>
            <person name="Rosen B."/>
            <person name="Silverstein K.A."/>
            <person name="Tang H."/>
            <person name="Rombauts S."/>
            <person name="Zhao P.X."/>
            <person name="Zhou P."/>
            <person name="Barbe V."/>
            <person name="Bardou P."/>
            <person name="Bechner M."/>
            <person name="Bellec A."/>
            <person name="Berger A."/>
            <person name="Berges H."/>
            <person name="Bidwell S."/>
            <person name="Bisseling T."/>
            <person name="Choisne N."/>
            <person name="Couloux A."/>
            <person name="Denny R."/>
            <person name="Deshpande S."/>
            <person name="Dai X."/>
            <person name="Doyle J.J."/>
            <person name="Dudez A.M."/>
            <person name="Farmer A.D."/>
            <person name="Fouteau S."/>
            <person name="Franken C."/>
            <person name="Gibelin C."/>
            <person name="Gish J."/>
            <person name="Goldstein S."/>
            <person name="Gonzalez A.J."/>
            <person name="Green P.J."/>
            <person name="Hallab A."/>
            <person name="Hartog M."/>
            <person name="Hua A."/>
            <person name="Humphray S.J."/>
            <person name="Jeong D.H."/>
            <person name="Jing Y."/>
            <person name="Jocker A."/>
            <person name="Kenton S.M."/>
            <person name="Kim D.J."/>
            <person name="Klee K."/>
            <person name="Lai H."/>
            <person name="Lang C."/>
            <person name="Lin S."/>
            <person name="Macmil S.L."/>
            <person name="Magdelenat G."/>
            <person name="Matthews L."/>
            <person name="McCorrison J."/>
            <person name="Monaghan E.L."/>
            <person name="Mun J.H."/>
            <person name="Najar F.Z."/>
            <person name="Nicholson C."/>
            <person name="Noirot C."/>
            <person name="O'Bleness M."/>
            <person name="Paule C.R."/>
            <person name="Poulain J."/>
            <person name="Prion F."/>
            <person name="Qin B."/>
            <person name="Qu C."/>
            <person name="Retzel E.F."/>
            <person name="Riddle C."/>
            <person name="Sallet E."/>
            <person name="Samain S."/>
            <person name="Samson N."/>
            <person name="Sanders I."/>
            <person name="Saurat O."/>
            <person name="Scarpelli C."/>
            <person name="Schiex T."/>
            <person name="Segurens B."/>
            <person name="Severin A.J."/>
            <person name="Sherrier D.J."/>
            <person name="Shi R."/>
            <person name="Sims S."/>
            <person name="Singer S.R."/>
            <person name="Sinharoy S."/>
            <person name="Sterck L."/>
            <person name="Viollet A."/>
            <person name="Wang B.B."/>
            <person name="Wang K."/>
            <person name="Wang M."/>
            <person name="Wang X."/>
            <person name="Warfsmann J."/>
            <person name="Weissenbach J."/>
            <person name="White D.D."/>
            <person name="White J.D."/>
            <person name="Wiley G.B."/>
            <person name="Wincker P."/>
            <person name="Xing Y."/>
            <person name="Yang L."/>
            <person name="Yao Z."/>
            <person name="Ying F."/>
            <person name="Zhai J."/>
            <person name="Zhou L."/>
            <person name="Zuber A."/>
            <person name="Denarie J."/>
            <person name="Dixon R.A."/>
            <person name="May G.D."/>
            <person name="Schwartz D.C."/>
            <person name="Rogers J."/>
            <person name="Quetier F."/>
            <person name="Town C.D."/>
            <person name="Roe B.A."/>
        </authorList>
    </citation>
    <scope>NUCLEOTIDE SEQUENCE [LARGE SCALE GENOMIC DNA]</scope>
    <source>
        <strain evidence="2">A17</strain>
        <strain evidence="3 4">cv. Jemalong A17</strain>
    </source>
</reference>
<reference evidence="3" key="3">
    <citation type="submission" date="2015-04" db="UniProtKB">
        <authorList>
            <consortium name="EnsemblPlants"/>
        </authorList>
    </citation>
    <scope>IDENTIFICATION</scope>
    <source>
        <strain evidence="3">cv. Jemalong A17</strain>
    </source>
</reference>
<keyword evidence="1" id="KW-0732">Signal</keyword>
<accession>A0A072UEI8</accession>
<dbReference type="Proteomes" id="UP000002051">
    <property type="component" value="Chromosome 5"/>
</dbReference>
<feature type="signal peptide" evidence="1">
    <location>
        <begin position="1"/>
        <end position="26"/>
    </location>
</feature>
<proteinExistence type="predicted"/>
<dbReference type="EnsemblPlants" id="KEH28087">
    <property type="protein sequence ID" value="KEH28087"/>
    <property type="gene ID" value="MTR_5g464540"/>
</dbReference>